<dbReference type="AlphaFoldDB" id="A0AAW9QNX7"/>
<dbReference type="GO" id="GO:0005829">
    <property type="term" value="C:cytosol"/>
    <property type="evidence" value="ECO:0007669"/>
    <property type="project" value="TreeGrafter"/>
</dbReference>
<dbReference type="FunFam" id="1.10.10.10:FF:000001">
    <property type="entry name" value="LysR family transcriptional regulator"/>
    <property type="match status" value="1"/>
</dbReference>
<protein>
    <submittedName>
        <fullName evidence="6">LysR family transcriptional regulator</fullName>
    </submittedName>
</protein>
<dbReference type="RefSeq" id="WP_332291738.1">
    <property type="nucleotide sequence ID" value="NZ_JAZIBG010000039.1"/>
</dbReference>
<dbReference type="GO" id="GO:0003700">
    <property type="term" value="F:DNA-binding transcription factor activity"/>
    <property type="evidence" value="ECO:0007669"/>
    <property type="project" value="InterPro"/>
</dbReference>
<dbReference type="InterPro" id="IPR050950">
    <property type="entry name" value="HTH-type_LysR_regulators"/>
</dbReference>
<dbReference type="SUPFAM" id="SSF46785">
    <property type="entry name" value="Winged helix' DNA-binding domain"/>
    <property type="match status" value="1"/>
</dbReference>
<keyword evidence="2" id="KW-0805">Transcription regulation</keyword>
<evidence type="ECO:0000256" key="4">
    <source>
        <dbReference type="ARBA" id="ARBA00023163"/>
    </source>
</evidence>
<feature type="domain" description="HTH lysR-type" evidence="5">
    <location>
        <begin position="1"/>
        <end position="58"/>
    </location>
</feature>
<comment type="similarity">
    <text evidence="1">Belongs to the LysR transcriptional regulatory family.</text>
</comment>
<dbReference type="GO" id="GO:0003677">
    <property type="term" value="F:DNA binding"/>
    <property type="evidence" value="ECO:0007669"/>
    <property type="project" value="UniProtKB-KW"/>
</dbReference>
<evidence type="ECO:0000256" key="1">
    <source>
        <dbReference type="ARBA" id="ARBA00009437"/>
    </source>
</evidence>
<dbReference type="Proteomes" id="UP001336250">
    <property type="component" value="Unassembled WGS sequence"/>
</dbReference>
<comment type="caution">
    <text evidence="6">The sequence shown here is derived from an EMBL/GenBank/DDBJ whole genome shotgun (WGS) entry which is preliminary data.</text>
</comment>
<gene>
    <name evidence="6" type="ORF">V4F39_20390</name>
</gene>
<dbReference type="InterPro" id="IPR000847">
    <property type="entry name" value="LysR_HTH_N"/>
</dbReference>
<dbReference type="SUPFAM" id="SSF53850">
    <property type="entry name" value="Periplasmic binding protein-like II"/>
    <property type="match status" value="1"/>
</dbReference>
<keyword evidence="7" id="KW-1185">Reference proteome</keyword>
<dbReference type="InterPro" id="IPR036388">
    <property type="entry name" value="WH-like_DNA-bd_sf"/>
</dbReference>
<dbReference type="PANTHER" id="PTHR30419:SF8">
    <property type="entry name" value="NITROGEN ASSIMILATION TRANSCRIPTIONAL ACTIVATOR-RELATED"/>
    <property type="match status" value="1"/>
</dbReference>
<dbReference type="PANTHER" id="PTHR30419">
    <property type="entry name" value="HTH-TYPE TRANSCRIPTIONAL REGULATOR YBHD"/>
    <property type="match status" value="1"/>
</dbReference>
<dbReference type="Gene3D" id="3.40.190.290">
    <property type="match status" value="1"/>
</dbReference>
<keyword evidence="4" id="KW-0804">Transcription</keyword>
<organism evidence="6 7">
    <name type="scientific">Aquincola agrisoli</name>
    <dbReference type="NCBI Taxonomy" id="3119538"/>
    <lineage>
        <taxon>Bacteria</taxon>
        <taxon>Pseudomonadati</taxon>
        <taxon>Pseudomonadota</taxon>
        <taxon>Betaproteobacteria</taxon>
        <taxon>Burkholderiales</taxon>
        <taxon>Sphaerotilaceae</taxon>
        <taxon>Aquincola</taxon>
    </lineage>
</organism>
<evidence type="ECO:0000256" key="3">
    <source>
        <dbReference type="ARBA" id="ARBA00023125"/>
    </source>
</evidence>
<dbReference type="EMBL" id="JAZIBG010000039">
    <property type="protein sequence ID" value="MEF7616285.1"/>
    <property type="molecule type" value="Genomic_DNA"/>
</dbReference>
<proteinExistence type="inferred from homology"/>
<evidence type="ECO:0000313" key="7">
    <source>
        <dbReference type="Proteomes" id="UP001336250"/>
    </source>
</evidence>
<evidence type="ECO:0000256" key="2">
    <source>
        <dbReference type="ARBA" id="ARBA00023015"/>
    </source>
</evidence>
<evidence type="ECO:0000259" key="5">
    <source>
        <dbReference type="PROSITE" id="PS50931"/>
    </source>
</evidence>
<name>A0AAW9QNX7_9BURK</name>
<dbReference type="PROSITE" id="PS50931">
    <property type="entry name" value="HTH_LYSR"/>
    <property type="match status" value="1"/>
</dbReference>
<dbReference type="Pfam" id="PF00126">
    <property type="entry name" value="HTH_1"/>
    <property type="match status" value="1"/>
</dbReference>
<evidence type="ECO:0000313" key="6">
    <source>
        <dbReference type="EMBL" id="MEF7616285.1"/>
    </source>
</evidence>
<sequence>MRLDDLRYFVAVAEQGHVGRAAQRLGVTQPALTKGVQRLEASLGLQLFERSTRGMALTSVGSVFFERARHLCLGLDEAVQEAGDLHLGAIGTIRVGVSPLFADALVGETFTRLLRQRTGAKARLAISLNDTLLASLRLGDLDLSINALEDTEPEGLAQEPLFDDELCVVLREGHPLLERPSLRFADLASERWALPGTEVLARRRVEARFAELGVPPPAIVLQIDTSITLAPSVVRQSDLLGVMSRFSLRSPAGAGLVALPLAQAVWPRRIGIVTRRGAYLSPLVHRFMELLRERSQEFGRITLSSGAPASG</sequence>
<dbReference type="InterPro" id="IPR036390">
    <property type="entry name" value="WH_DNA-bd_sf"/>
</dbReference>
<dbReference type="Pfam" id="PF03466">
    <property type="entry name" value="LysR_substrate"/>
    <property type="match status" value="1"/>
</dbReference>
<dbReference type="Gene3D" id="1.10.10.10">
    <property type="entry name" value="Winged helix-like DNA-binding domain superfamily/Winged helix DNA-binding domain"/>
    <property type="match status" value="1"/>
</dbReference>
<reference evidence="6 7" key="1">
    <citation type="submission" date="2024-02" db="EMBL/GenBank/DDBJ databases">
        <title>Genome sequence of Aquincola sp. MAHUQ-54.</title>
        <authorList>
            <person name="Huq M.A."/>
        </authorList>
    </citation>
    <scope>NUCLEOTIDE SEQUENCE [LARGE SCALE GENOMIC DNA]</scope>
    <source>
        <strain evidence="6 7">MAHUQ-54</strain>
    </source>
</reference>
<keyword evidence="3" id="KW-0238">DNA-binding</keyword>
<dbReference type="InterPro" id="IPR005119">
    <property type="entry name" value="LysR_subst-bd"/>
</dbReference>
<dbReference type="PRINTS" id="PR00039">
    <property type="entry name" value="HTHLYSR"/>
</dbReference>
<accession>A0AAW9QNX7</accession>